<name>A0A915K7A2_ROMCU</name>
<organism evidence="1 2">
    <name type="scientific">Romanomermis culicivorax</name>
    <name type="common">Nematode worm</name>
    <dbReference type="NCBI Taxonomy" id="13658"/>
    <lineage>
        <taxon>Eukaryota</taxon>
        <taxon>Metazoa</taxon>
        <taxon>Ecdysozoa</taxon>
        <taxon>Nematoda</taxon>
        <taxon>Enoplea</taxon>
        <taxon>Dorylaimia</taxon>
        <taxon>Mermithida</taxon>
        <taxon>Mermithoidea</taxon>
        <taxon>Mermithidae</taxon>
        <taxon>Romanomermis</taxon>
    </lineage>
</organism>
<proteinExistence type="predicted"/>
<dbReference type="Proteomes" id="UP000887565">
    <property type="component" value="Unplaced"/>
</dbReference>
<evidence type="ECO:0000313" key="2">
    <source>
        <dbReference type="WBParaSite" id="nRc.2.0.1.t34059-RA"/>
    </source>
</evidence>
<keyword evidence="1" id="KW-1185">Reference proteome</keyword>
<reference evidence="2" key="1">
    <citation type="submission" date="2022-11" db="UniProtKB">
        <authorList>
            <consortium name="WormBaseParasite"/>
        </authorList>
    </citation>
    <scope>IDENTIFICATION</scope>
</reference>
<dbReference type="AlphaFoldDB" id="A0A915K7A2"/>
<protein>
    <submittedName>
        <fullName evidence="2">Uncharacterized protein</fullName>
    </submittedName>
</protein>
<accession>A0A915K7A2</accession>
<sequence>DFGVQAILFAFQHGHFLFESSFIFDFALTELEILSHHLKMPKNREILVFDYAIYLCHLTQTGWKRKNFLALSCQHILLQLTMTDHDLFTI</sequence>
<dbReference type="WBParaSite" id="nRc.2.0.1.t34059-RA">
    <property type="protein sequence ID" value="nRc.2.0.1.t34059-RA"/>
    <property type="gene ID" value="nRc.2.0.1.g34059"/>
</dbReference>
<evidence type="ECO:0000313" key="1">
    <source>
        <dbReference type="Proteomes" id="UP000887565"/>
    </source>
</evidence>